<dbReference type="Gene3D" id="1.10.357.140">
    <property type="entry name" value="UbiA prenyltransferase"/>
    <property type="match status" value="1"/>
</dbReference>
<dbReference type="EMBL" id="SSNZ01000002">
    <property type="protein sequence ID" value="THF51696.1"/>
    <property type="molecule type" value="Genomic_DNA"/>
</dbReference>
<feature type="transmembrane region" description="Helical" evidence="6">
    <location>
        <begin position="12"/>
        <end position="33"/>
    </location>
</feature>
<evidence type="ECO:0000256" key="2">
    <source>
        <dbReference type="ARBA" id="ARBA00022475"/>
    </source>
</evidence>
<sequence>MKLYYYLTLMRPANIMTALSDILGGVAISGFLIATDWDTTSWSSVGWLLLATIGLYAGGIVFNDVFDLKEDRVNRPERILPSGKVSVTEASVLGIVLFVMGIVSAFMVSKISGILALIIMVLALTYDKIGKHHSFLGPLNMGLCRGGNLLLGMSIIPENIFRDGYMVIIPVLFIAAITLTGQKEVSGNNKTSILLAMLLDAIVVILFIGISQYGNLNLKIAAPFLVLWYGVNFLAKYKAYKNNQPDWIKKAVKTGVLSLILLNACYIAGFANWNYALPVLILLPLSVLLARKFAVT</sequence>
<dbReference type="PANTHER" id="PTHR42723">
    <property type="entry name" value="CHLOROPHYLL SYNTHASE"/>
    <property type="match status" value="1"/>
</dbReference>
<reference evidence="7 8" key="1">
    <citation type="submission" date="2019-04" db="EMBL/GenBank/DDBJ databases">
        <title>Flavobacterium sp. nov. isolated from construction timber.</title>
        <authorList>
            <person name="Lin S.-Y."/>
            <person name="Chang C.-T."/>
            <person name="Young C.-C."/>
        </authorList>
    </citation>
    <scope>NUCLEOTIDE SEQUENCE [LARGE SCALE GENOMIC DNA]</scope>
    <source>
        <strain evidence="7 8">CC-CTC003</strain>
    </source>
</reference>
<dbReference type="RefSeq" id="WP_136402680.1">
    <property type="nucleotide sequence ID" value="NZ_SSNZ01000002.1"/>
</dbReference>
<dbReference type="NCBIfam" id="NF035940">
    <property type="entry name" value="prenyl_rel_EboC"/>
    <property type="match status" value="1"/>
</dbReference>
<evidence type="ECO:0000313" key="8">
    <source>
        <dbReference type="Proteomes" id="UP000307507"/>
    </source>
</evidence>
<feature type="transmembrane region" description="Helical" evidence="6">
    <location>
        <begin position="111"/>
        <end position="127"/>
    </location>
</feature>
<dbReference type="Pfam" id="PF01040">
    <property type="entry name" value="UbiA"/>
    <property type="match status" value="1"/>
</dbReference>
<feature type="transmembrane region" description="Helical" evidence="6">
    <location>
        <begin position="251"/>
        <end position="269"/>
    </location>
</feature>
<dbReference type="CDD" id="cd13964">
    <property type="entry name" value="PT_UbiA_1"/>
    <property type="match status" value="1"/>
</dbReference>
<evidence type="ECO:0000256" key="6">
    <source>
        <dbReference type="SAM" id="Phobius"/>
    </source>
</evidence>
<keyword evidence="4 6" id="KW-1133">Transmembrane helix</keyword>
<dbReference type="OrthoDB" id="2908954at2"/>
<keyword evidence="8" id="KW-1185">Reference proteome</keyword>
<dbReference type="AlphaFoldDB" id="A0A4S4A064"/>
<name>A0A4S4A064_9FLAO</name>
<dbReference type="GO" id="GO:0016765">
    <property type="term" value="F:transferase activity, transferring alkyl or aryl (other than methyl) groups"/>
    <property type="evidence" value="ECO:0007669"/>
    <property type="project" value="InterPro"/>
</dbReference>
<feature type="transmembrane region" description="Helical" evidence="6">
    <location>
        <begin position="220"/>
        <end position="239"/>
    </location>
</feature>
<protein>
    <submittedName>
        <fullName evidence="7">Polyprenyltransferase</fullName>
    </submittedName>
</protein>
<keyword evidence="7" id="KW-0808">Transferase</keyword>
<comment type="caution">
    <text evidence="7">The sequence shown here is derived from an EMBL/GenBank/DDBJ whole genome shotgun (WGS) entry which is preliminary data.</text>
</comment>
<dbReference type="InterPro" id="IPR044878">
    <property type="entry name" value="UbiA_sf"/>
</dbReference>
<evidence type="ECO:0000256" key="1">
    <source>
        <dbReference type="ARBA" id="ARBA00004141"/>
    </source>
</evidence>
<gene>
    <name evidence="7" type="ORF">E6C50_08010</name>
</gene>
<organism evidence="7 8">
    <name type="scientific">Flavobacterium supellecticarium</name>
    <dbReference type="NCBI Taxonomy" id="2565924"/>
    <lineage>
        <taxon>Bacteria</taxon>
        <taxon>Pseudomonadati</taxon>
        <taxon>Bacteroidota</taxon>
        <taxon>Flavobacteriia</taxon>
        <taxon>Flavobacteriales</taxon>
        <taxon>Flavobacteriaceae</taxon>
        <taxon>Flavobacterium</taxon>
    </lineage>
</organism>
<dbReference type="Proteomes" id="UP000307507">
    <property type="component" value="Unassembled WGS sequence"/>
</dbReference>
<proteinExistence type="predicted"/>
<evidence type="ECO:0000256" key="4">
    <source>
        <dbReference type="ARBA" id="ARBA00022989"/>
    </source>
</evidence>
<keyword evidence="2" id="KW-1003">Cell membrane</keyword>
<evidence type="ECO:0000256" key="5">
    <source>
        <dbReference type="ARBA" id="ARBA00023136"/>
    </source>
</evidence>
<dbReference type="PANTHER" id="PTHR42723:SF1">
    <property type="entry name" value="CHLOROPHYLL SYNTHASE, CHLOROPLASTIC"/>
    <property type="match status" value="1"/>
</dbReference>
<dbReference type="InterPro" id="IPR050475">
    <property type="entry name" value="Prenyltransferase_related"/>
</dbReference>
<dbReference type="GO" id="GO:0016020">
    <property type="term" value="C:membrane"/>
    <property type="evidence" value="ECO:0007669"/>
    <property type="project" value="UniProtKB-SubCell"/>
</dbReference>
<keyword evidence="5 6" id="KW-0472">Membrane</keyword>
<feature type="transmembrane region" description="Helical" evidence="6">
    <location>
        <begin position="45"/>
        <end position="66"/>
    </location>
</feature>
<comment type="subcellular location">
    <subcellularLocation>
        <location evidence="1">Membrane</location>
        <topology evidence="1">Multi-pass membrane protein</topology>
    </subcellularLocation>
</comment>
<evidence type="ECO:0000256" key="3">
    <source>
        <dbReference type="ARBA" id="ARBA00022692"/>
    </source>
</evidence>
<feature type="transmembrane region" description="Helical" evidence="6">
    <location>
        <begin position="193"/>
        <end position="214"/>
    </location>
</feature>
<accession>A0A4S4A064</accession>
<evidence type="ECO:0000313" key="7">
    <source>
        <dbReference type="EMBL" id="THF51696.1"/>
    </source>
</evidence>
<dbReference type="InterPro" id="IPR000537">
    <property type="entry name" value="UbiA_prenyltransferase"/>
</dbReference>
<keyword evidence="3 6" id="KW-0812">Transmembrane</keyword>
<feature type="transmembrane region" description="Helical" evidence="6">
    <location>
        <begin position="163"/>
        <end position="181"/>
    </location>
</feature>